<keyword evidence="2" id="KW-0255">Endonuclease</keyword>
<keyword evidence="2" id="KW-0540">Nuclease</keyword>
<reference evidence="2 3" key="1">
    <citation type="submission" date="2023-03" db="EMBL/GenBank/DDBJ databases">
        <title>YIM 133296 draft genome.</title>
        <authorList>
            <person name="Xiong L."/>
        </authorList>
    </citation>
    <scope>NUCLEOTIDE SEQUENCE [LARGE SCALE GENOMIC DNA]</scope>
    <source>
        <strain evidence="2 3">YIM 133296</strain>
    </source>
</reference>
<name>A0ABT6C212_9MICO</name>
<dbReference type="RefSeq" id="WP_277190750.1">
    <property type="nucleotide sequence ID" value="NZ_JAROAV010000006.1"/>
</dbReference>
<evidence type="ECO:0000259" key="1">
    <source>
        <dbReference type="SMART" id="SM00507"/>
    </source>
</evidence>
<accession>A0ABT6C212</accession>
<evidence type="ECO:0000313" key="2">
    <source>
        <dbReference type="EMBL" id="MDF8262938.1"/>
    </source>
</evidence>
<dbReference type="EMBL" id="JAROAV010000006">
    <property type="protein sequence ID" value="MDF8262938.1"/>
    <property type="molecule type" value="Genomic_DNA"/>
</dbReference>
<dbReference type="CDD" id="cd00085">
    <property type="entry name" value="HNHc"/>
    <property type="match status" value="1"/>
</dbReference>
<sequence>MLSVVLPVADGVAAYAALDRHARELRAAGDARSLAQLRADTLVERLTGRAVAGGRPVEIGLVMSASTLLDDGSEPGLVDGHGPVPAALARAIAAGEPQAGLRGRPPATDRDGARARAWVRRIFIDPADGTAVAVDSRRRTFGGPLRRLISARDRVCRAPFCDAPIQHHDHVVRYADGGLIEAANGQGLCERCNDTKELPGWSARVVHPGHELAAPRAGPAHEVEITTPTGHRHRSVAPSVLGGRPHPFTGDLTVLERRVLLVLSDAA</sequence>
<dbReference type="Proteomes" id="UP001528912">
    <property type="component" value="Unassembled WGS sequence"/>
</dbReference>
<feature type="domain" description="HNH nuclease" evidence="1">
    <location>
        <begin position="144"/>
        <end position="194"/>
    </location>
</feature>
<keyword evidence="2" id="KW-0378">Hydrolase</keyword>
<dbReference type="InterPro" id="IPR003615">
    <property type="entry name" value="HNH_nuc"/>
</dbReference>
<gene>
    <name evidence="2" type="ORF">P4R38_01610</name>
</gene>
<comment type="caution">
    <text evidence="2">The sequence shown here is derived from an EMBL/GenBank/DDBJ whole genome shotgun (WGS) entry which is preliminary data.</text>
</comment>
<dbReference type="SMART" id="SM00507">
    <property type="entry name" value="HNHc"/>
    <property type="match status" value="1"/>
</dbReference>
<evidence type="ECO:0000313" key="3">
    <source>
        <dbReference type="Proteomes" id="UP001528912"/>
    </source>
</evidence>
<keyword evidence="3" id="KW-1185">Reference proteome</keyword>
<proteinExistence type="predicted"/>
<protein>
    <submittedName>
        <fullName evidence="2">HNH endonuclease signature motif containing protein</fullName>
    </submittedName>
</protein>
<dbReference type="GO" id="GO:0004519">
    <property type="term" value="F:endonuclease activity"/>
    <property type="evidence" value="ECO:0007669"/>
    <property type="project" value="UniProtKB-KW"/>
</dbReference>
<organism evidence="2 3">
    <name type="scientific">Luteipulveratus flavus</name>
    <dbReference type="NCBI Taxonomy" id="3031728"/>
    <lineage>
        <taxon>Bacteria</taxon>
        <taxon>Bacillati</taxon>
        <taxon>Actinomycetota</taxon>
        <taxon>Actinomycetes</taxon>
        <taxon>Micrococcales</taxon>
        <taxon>Dermacoccaceae</taxon>
        <taxon>Luteipulveratus</taxon>
    </lineage>
</organism>